<dbReference type="EMBL" id="JBHSEH010000004">
    <property type="protein sequence ID" value="MFC4425061.1"/>
    <property type="molecule type" value="Genomic_DNA"/>
</dbReference>
<dbReference type="SMART" id="SM00028">
    <property type="entry name" value="TPR"/>
    <property type="match status" value="5"/>
</dbReference>
<dbReference type="InterPro" id="IPR036388">
    <property type="entry name" value="WH-like_DNA-bd_sf"/>
</dbReference>
<dbReference type="Proteomes" id="UP001595998">
    <property type="component" value="Unassembled WGS sequence"/>
</dbReference>
<dbReference type="RefSeq" id="WP_380036045.1">
    <property type="nucleotide sequence ID" value="NZ_JBHSEH010000004.1"/>
</dbReference>
<dbReference type="InterPro" id="IPR011990">
    <property type="entry name" value="TPR-like_helical_dom_sf"/>
</dbReference>
<dbReference type="Gene3D" id="1.25.40.10">
    <property type="entry name" value="Tetratricopeptide repeat domain"/>
    <property type="match status" value="2"/>
</dbReference>
<dbReference type="InterPro" id="IPR051677">
    <property type="entry name" value="AfsR-DnrI-RedD_regulator"/>
</dbReference>
<reference evidence="3" key="1">
    <citation type="journal article" date="2019" name="Int. J. Syst. Evol. Microbiol.">
        <title>The Global Catalogue of Microorganisms (GCM) 10K type strain sequencing project: providing services to taxonomists for standard genome sequencing and annotation.</title>
        <authorList>
            <consortium name="The Broad Institute Genomics Platform"/>
            <consortium name="The Broad Institute Genome Sequencing Center for Infectious Disease"/>
            <person name="Wu L."/>
            <person name="Ma J."/>
        </authorList>
    </citation>
    <scope>NUCLEOTIDE SEQUENCE [LARGE SCALE GENOMIC DNA]</scope>
    <source>
        <strain evidence="3">CCUG 56029</strain>
    </source>
</reference>
<dbReference type="Gene3D" id="1.10.10.10">
    <property type="entry name" value="Winged helix-like DNA-binding domain superfamily/Winged helix DNA-binding domain"/>
    <property type="match status" value="1"/>
</dbReference>
<sequence>MNALPAPLLRMMDETPLGVVAPVEVGAGQEDLRAWAAARGWSVLTSPPGPGARGWLWCPARRSALRQLGAEHQQALFVRPQDLVAGAEQWEALPGAPEAWREEVRQTFGAWPAARAVLGRVAASAGTLPAVPELPRDPQVQVLLAPFWPPPTLAAPAARLATAVLVTPAVAAALEVPSEALDELADGGWLWPAPGGWFFPELLRRGLCPVAAPGLAQAAAQALLDAGHEEAALSTLAGAEAWEAHLTLLAQGARAGHGEANLRARLARVPPTWRQAPPALYLAGLLARSSGDLAEADALYTRALEGLHPALLPTVHNARGVVRAMRGQTEAALADFEVATGGQGVTAGEANQNRALLLIQTGRHAEAERSLGRAAAAFRAAGDTPREVRSLETLGGLQFGRGLLREALVPYAKALDLQAGSPHDAAMTHLNLSEVQAALGEFAGAEGHIDEALALIGEGDAGDAAGWAQRAQAVLALHRGQPGEALRWLGKILTQDRTLRAEAALLRARAHRELGEGTQAAEALSGARQLGLRADLEAALQGQGDLDAVVTAAREEEARLELATALLHRGAADDLTEALHLIRTHDYLPLLASRAAGRLVEVARDPETRALFPLRVQALGPLRVQHAGRSLNLADFPTRKSAALLVALALAERPQNRETLAERFWPGAKNPLASLQTALYHLRSTFGTALVSTERGQLSLLFPVHSDLLELREALRGTNPARLAELLRPLTAPLSAFPDLPTELPEEREQAERLLHDALRTHAAAQPEGDVRRRDALRALITADPLDLDSRQDLIRWHEGHGEQDAADQERRHLEQARRTLEDH</sequence>
<accession>A0ABV8XJI8</accession>
<organism evidence="2 3">
    <name type="scientific">Deinococcus navajonensis</name>
    <dbReference type="NCBI Taxonomy" id="309884"/>
    <lineage>
        <taxon>Bacteria</taxon>
        <taxon>Thermotogati</taxon>
        <taxon>Deinococcota</taxon>
        <taxon>Deinococci</taxon>
        <taxon>Deinococcales</taxon>
        <taxon>Deinococcaceae</taxon>
        <taxon>Deinococcus</taxon>
    </lineage>
</organism>
<comment type="caution">
    <text evidence="2">The sequence shown here is derived from an EMBL/GenBank/DDBJ whole genome shotgun (WGS) entry which is preliminary data.</text>
</comment>
<evidence type="ECO:0000313" key="2">
    <source>
        <dbReference type="EMBL" id="MFC4425061.1"/>
    </source>
</evidence>
<name>A0ABV8XJI8_9DEIO</name>
<proteinExistence type="predicted"/>
<keyword evidence="3" id="KW-1185">Reference proteome</keyword>
<protein>
    <submittedName>
        <fullName evidence="2">Transcriptional regulator</fullName>
    </submittedName>
</protein>
<dbReference type="InterPro" id="IPR019734">
    <property type="entry name" value="TPR_rpt"/>
</dbReference>
<evidence type="ECO:0000256" key="1">
    <source>
        <dbReference type="SAM" id="MobiDB-lite"/>
    </source>
</evidence>
<gene>
    <name evidence="2" type="ORF">ACFOZ9_02480</name>
</gene>
<feature type="region of interest" description="Disordered" evidence="1">
    <location>
        <begin position="801"/>
        <end position="824"/>
    </location>
</feature>
<evidence type="ECO:0000313" key="3">
    <source>
        <dbReference type="Proteomes" id="UP001595998"/>
    </source>
</evidence>
<dbReference type="PANTHER" id="PTHR35807">
    <property type="entry name" value="TRANSCRIPTIONAL REGULATOR REDD-RELATED"/>
    <property type="match status" value="1"/>
</dbReference>
<dbReference type="SUPFAM" id="SSF48452">
    <property type="entry name" value="TPR-like"/>
    <property type="match status" value="2"/>
</dbReference>